<evidence type="ECO:0000313" key="8">
    <source>
        <dbReference type="EMBL" id="PIC41835.1"/>
    </source>
</evidence>
<comment type="caution">
    <text evidence="8">The sequence shown here is derived from an EMBL/GenBank/DDBJ whole genome shotgun (WGS) entry which is preliminary data.</text>
</comment>
<protein>
    <recommendedName>
        <fullName evidence="7">RING-type domain-containing protein</fullName>
    </recommendedName>
</protein>
<feature type="domain" description="RING-type" evidence="7">
    <location>
        <begin position="1658"/>
        <end position="1700"/>
    </location>
</feature>
<dbReference type="PANTHER" id="PTHR45798:SF97">
    <property type="entry name" value="ALCOHOL-SENSITIVE RING FINGER PROTEIN 1"/>
    <property type="match status" value="1"/>
</dbReference>
<evidence type="ECO:0000256" key="1">
    <source>
        <dbReference type="ARBA" id="ARBA00022723"/>
    </source>
</evidence>
<keyword evidence="3" id="KW-0862">Zinc</keyword>
<dbReference type="PANTHER" id="PTHR45798">
    <property type="entry name" value="RING-H2 FINGER PROTEIN ATL61-RELATED-RELATED"/>
    <property type="match status" value="1"/>
</dbReference>
<evidence type="ECO:0000256" key="6">
    <source>
        <dbReference type="SAM" id="MobiDB-lite"/>
    </source>
</evidence>
<name>A0A2G5UQJ4_9PELO</name>
<keyword evidence="1" id="KW-0479">Metal-binding</keyword>
<keyword evidence="9" id="KW-1185">Reference proteome</keyword>
<dbReference type="InterPro" id="IPR052788">
    <property type="entry name" value="RING-type_E3_ligase_ATL"/>
</dbReference>
<reference evidence="9" key="1">
    <citation type="submission" date="2017-10" db="EMBL/GenBank/DDBJ databases">
        <title>Rapid genome shrinkage in a self-fertile nematode reveals novel sperm competition proteins.</title>
        <authorList>
            <person name="Yin D."/>
            <person name="Schwarz E.M."/>
            <person name="Thomas C.G."/>
            <person name="Felde R.L."/>
            <person name="Korf I.F."/>
            <person name="Cutter A.D."/>
            <person name="Schartner C.M."/>
            <person name="Ralston E.J."/>
            <person name="Meyer B.J."/>
            <person name="Haag E.S."/>
        </authorList>
    </citation>
    <scope>NUCLEOTIDE SEQUENCE [LARGE SCALE GENOMIC DNA]</scope>
    <source>
        <strain evidence="9">JU1422</strain>
    </source>
</reference>
<proteinExistence type="predicted"/>
<dbReference type="SUPFAM" id="SSF57850">
    <property type="entry name" value="RING/U-box"/>
    <property type="match status" value="1"/>
</dbReference>
<evidence type="ECO:0000256" key="4">
    <source>
        <dbReference type="PROSITE-ProRule" id="PRU00175"/>
    </source>
</evidence>
<dbReference type="GO" id="GO:0008270">
    <property type="term" value="F:zinc ion binding"/>
    <property type="evidence" value="ECO:0007669"/>
    <property type="project" value="UniProtKB-KW"/>
</dbReference>
<evidence type="ECO:0000259" key="7">
    <source>
        <dbReference type="PROSITE" id="PS50089"/>
    </source>
</evidence>
<dbReference type="InterPro" id="IPR001841">
    <property type="entry name" value="Znf_RING"/>
</dbReference>
<dbReference type="OrthoDB" id="8062037at2759"/>
<evidence type="ECO:0000256" key="2">
    <source>
        <dbReference type="ARBA" id="ARBA00022771"/>
    </source>
</evidence>
<accession>A0A2G5UQJ4</accession>
<dbReference type="InterPro" id="IPR013083">
    <property type="entry name" value="Znf_RING/FYVE/PHD"/>
</dbReference>
<dbReference type="STRING" id="1611254.A0A2G5UQJ4"/>
<evidence type="ECO:0000256" key="3">
    <source>
        <dbReference type="ARBA" id="ARBA00022833"/>
    </source>
</evidence>
<dbReference type="PROSITE" id="PS50089">
    <property type="entry name" value="ZF_RING_2"/>
    <property type="match status" value="1"/>
</dbReference>
<dbReference type="EMBL" id="PDUG01000003">
    <property type="protein sequence ID" value="PIC41835.1"/>
    <property type="molecule type" value="Genomic_DNA"/>
</dbReference>
<keyword evidence="2 4" id="KW-0863">Zinc-finger</keyword>
<feature type="coiled-coil region" evidence="5">
    <location>
        <begin position="617"/>
        <end position="813"/>
    </location>
</feature>
<dbReference type="Pfam" id="PF13639">
    <property type="entry name" value="zf-RING_2"/>
    <property type="match status" value="1"/>
</dbReference>
<feature type="compositionally biased region" description="Acidic residues" evidence="6">
    <location>
        <begin position="1236"/>
        <end position="1251"/>
    </location>
</feature>
<keyword evidence="5" id="KW-0175">Coiled coil</keyword>
<organism evidence="8 9">
    <name type="scientific">Caenorhabditis nigoni</name>
    <dbReference type="NCBI Taxonomy" id="1611254"/>
    <lineage>
        <taxon>Eukaryota</taxon>
        <taxon>Metazoa</taxon>
        <taxon>Ecdysozoa</taxon>
        <taxon>Nematoda</taxon>
        <taxon>Chromadorea</taxon>
        <taxon>Rhabditida</taxon>
        <taxon>Rhabditina</taxon>
        <taxon>Rhabditomorpha</taxon>
        <taxon>Rhabditoidea</taxon>
        <taxon>Rhabditidae</taxon>
        <taxon>Peloderinae</taxon>
        <taxon>Caenorhabditis</taxon>
    </lineage>
</organism>
<dbReference type="Proteomes" id="UP000230233">
    <property type="component" value="Chromosome III"/>
</dbReference>
<dbReference type="Gene3D" id="3.30.40.10">
    <property type="entry name" value="Zinc/RING finger domain, C3HC4 (zinc finger)"/>
    <property type="match status" value="1"/>
</dbReference>
<gene>
    <name evidence="8" type="primary">Cnig_chr_III.g9118</name>
    <name evidence="8" type="ORF">B9Z55_009118</name>
</gene>
<feature type="region of interest" description="Disordered" evidence="6">
    <location>
        <begin position="1228"/>
        <end position="1251"/>
    </location>
</feature>
<sequence length="1713" mass="200526">MSKSTQSFKKTKLVDYCDREGNVSMSKKGNDPNRKWKLTYSNGEALSSNFDFFLDEELKNGSIKFFVLDDSDEKWIRETMNLSEREEELKPFLKSLTDFVKYRENKQIYIREVWIASENPSERRRVFTEEVIEIIPIILKQQNSNIDEWNDLLKKYQLEWKREQVHYSINMETFHSVLEEFNINKALITIVPDPVYEMSKEMMLEFGRDTVRRLSPNATWVLDSSHAILYLFQRIVCINWKCHVSRKMLIIETMRLYQSGPEGTLIRLDAIKWLKNRCFNTAECNGTFIDVRTSVALDTTTHLHMMSYHSVYLNAVETYELPNYQSYVPFPNGLPLDACSAEIPVWMTRFLLLAGWTEQFFDKASVNLANVILRLILKKVPVEFRSSSVFLLKTVQASIAGTNYIPPPGAKIGLNSNTRQEEPAHQKMLRKAQERAEKLRKRKEQSKPKKVKNPVSTNVIRPSEDFLGDSLQESKLKIARRDFENMHTVRAGTPLEEEQEVVELGEAEELVKEKSIIKKDLYTIDDLFIIDEFQKEKEDVIALEEGDELETDDMVTIELEFLEENKPGGVDQLKGELTELLYKESDDEEAGSTRRVEDLEHQLIQYVELVQTMHDTITEMGKENKDLLLKLKDVEEEKKTLKRSLDEKTRKVDDLEKKVKEINSKLKALEKKRDLDIKKTEEEKRVLKVLLEEKARKVDDVEADLNRLKQQSENQEKLLKEKKTAIKLVKLDAETSKSLISEKENENVRLNNELAKSTEANESLVLQLSRLEEDMRMLRIEEQEKNEVILKANEKLQTTVRHLSMQNEDQQKTIENLYGRLAMTPSPPVSIQEDTPESLQSQIQNIRNLCDRCINSADSEELKQFRITLQRLRNIKDRFQNKDQLKLAKTMTDKLIQMSNRSEIRELAVYEYQQYEANFQNYTQLVDLNIEKMKETRDCSLYSPLPKPPAFSDRFMNEYWLQCDKKKKELEMDISDSECLICFFEMNSDQKTLKCDHCNKITHLKSTIVIYCVPEGELIPIVHIDESIEWLRNQCSNTMRSNGQCLDTDTSISIDTWPDSHSLDIQVYQLAVHVYGLPNYHSASYFTDNSSFDSQSSHISVWMTRVMLLAGWAQQFFDEESVELANVILVLILKKVPVESKNSVVFLLKTVQASIAGLDYTHSSEEQLNCTAEREDFVSEALSKPKEVEGSEKRKKEKDFGNVPNVFSLLTSTEVFVENEAVIEKKDDLLTTSESREEEEDVTATEEKDEELEIEDVKALKKEVERLKAFEEKVQREQNESKIQIFEEKSKKLIADLENRLKTYEEVVRTMSDTAKDIKKENNDLRLKLMTLEEQRDSDIKEMEDEKQELKVLLEEKARKVDDVEKKMKLKDSEMHKMRSELKELNGLKKQLEDQEKWRQKKNTVIERLKSEAEKWKSNISEKETEIVRLNNVLAKSNETSESLVLQLSRLEEEMRMLRIEEQERSAMFLKTNEQLQTTVRHLSIQNEEQQKTIQNLYGRLAMTPSPPVSTKEDKPESVLLMLSTIRKLCDQLSHSADIEDPHQFRFTLQRLRNIKDRFQNKDQLKLAKTMTDKLIQMSNRSEIRELALYEYQQYEANFQNYTQLVDLNIEKMKETRDCSLYSPLPKPPAFSDRFMNEYWLECDKEKKESEDISDSECLICFFEMNSDQKTLKCDHCNKITHLKCASKWLQIHRSCPHCRREQLDPEEFPALS</sequence>
<evidence type="ECO:0000313" key="9">
    <source>
        <dbReference type="Proteomes" id="UP000230233"/>
    </source>
</evidence>
<evidence type="ECO:0000256" key="5">
    <source>
        <dbReference type="SAM" id="Coils"/>
    </source>
</evidence>